<keyword evidence="2" id="KW-0698">rRNA processing</keyword>
<proteinExistence type="inferred from homology"/>
<sequence length="184" mass="20932">MEEEDTSWSTIYRQCIDTLFSRWTALGLALDHWNRPAEECRQLVDTLQQAILQAAQDNQLCTDFLETLFEETFDILQVDIEDGSIEEVASLLCTMFQDCLQGNRESLTKFLKPRSTISNPLVQPDNCNSQVNQPPKSHYMSSSSLPCGQVPESSDGQVDEDGFQRVQRRRPHNNSTVSISRSNK</sequence>
<organism evidence="4 5">
    <name type="scientific">Galdieria yellowstonensis</name>
    <dbReference type="NCBI Taxonomy" id="3028027"/>
    <lineage>
        <taxon>Eukaryota</taxon>
        <taxon>Rhodophyta</taxon>
        <taxon>Bangiophyceae</taxon>
        <taxon>Galdieriales</taxon>
        <taxon>Galdieriaceae</taxon>
        <taxon>Galdieria</taxon>
    </lineage>
</organism>
<keyword evidence="5" id="KW-1185">Reference proteome</keyword>
<evidence type="ECO:0000313" key="5">
    <source>
        <dbReference type="Proteomes" id="UP001300502"/>
    </source>
</evidence>
<name>A0AAV9I3N7_9RHOD</name>
<accession>A0AAV9I3N7</accession>
<evidence type="ECO:0000256" key="2">
    <source>
        <dbReference type="ARBA" id="ARBA00022552"/>
    </source>
</evidence>
<protein>
    <recommendedName>
        <fullName evidence="6">Pre-rRNA-processing protein TSR2 homolog</fullName>
    </recommendedName>
</protein>
<evidence type="ECO:0000256" key="3">
    <source>
        <dbReference type="SAM" id="MobiDB-lite"/>
    </source>
</evidence>
<dbReference type="GO" id="GO:0006364">
    <property type="term" value="P:rRNA processing"/>
    <property type="evidence" value="ECO:0007669"/>
    <property type="project" value="UniProtKB-KW"/>
</dbReference>
<dbReference type="PANTHER" id="PTHR21250">
    <property type="entry name" value="PRE-RRNA-PROCESSING PROTEIN TSR2 HOMOLOG"/>
    <property type="match status" value="1"/>
</dbReference>
<feature type="compositionally biased region" description="Polar residues" evidence="3">
    <location>
        <begin position="173"/>
        <end position="184"/>
    </location>
</feature>
<dbReference type="InterPro" id="IPR019398">
    <property type="entry name" value="Pre-rRNA_process_TSR2"/>
</dbReference>
<comment type="caution">
    <text evidence="4">The sequence shown here is derived from an EMBL/GenBank/DDBJ whole genome shotgun (WGS) entry which is preliminary data.</text>
</comment>
<evidence type="ECO:0000256" key="1">
    <source>
        <dbReference type="ARBA" id="ARBA00006524"/>
    </source>
</evidence>
<comment type="similarity">
    <text evidence="1">Belongs to the TSR2 family.</text>
</comment>
<dbReference type="Pfam" id="PF10273">
    <property type="entry name" value="WGG"/>
    <property type="match status" value="1"/>
</dbReference>
<gene>
    <name evidence="4" type="ORF">GAYE_PCTG50G1171</name>
</gene>
<dbReference type="AlphaFoldDB" id="A0AAV9I3N7"/>
<reference evidence="4 5" key="1">
    <citation type="submission" date="2022-07" db="EMBL/GenBank/DDBJ databases">
        <title>Genome-wide signatures of adaptation to extreme environments.</title>
        <authorList>
            <person name="Cho C.H."/>
            <person name="Yoon H.S."/>
        </authorList>
    </citation>
    <scope>NUCLEOTIDE SEQUENCE [LARGE SCALE GENOMIC DNA]</scope>
    <source>
        <strain evidence="4 5">108.79 E11</strain>
    </source>
</reference>
<dbReference type="EMBL" id="JANCYU010000013">
    <property type="protein sequence ID" value="KAK4523278.1"/>
    <property type="molecule type" value="Genomic_DNA"/>
</dbReference>
<evidence type="ECO:0000313" key="4">
    <source>
        <dbReference type="EMBL" id="KAK4523278.1"/>
    </source>
</evidence>
<dbReference type="Proteomes" id="UP001300502">
    <property type="component" value="Unassembled WGS sequence"/>
</dbReference>
<feature type="compositionally biased region" description="Polar residues" evidence="3">
    <location>
        <begin position="121"/>
        <end position="156"/>
    </location>
</feature>
<evidence type="ECO:0008006" key="6">
    <source>
        <dbReference type="Google" id="ProtNLM"/>
    </source>
</evidence>
<feature type="region of interest" description="Disordered" evidence="3">
    <location>
        <begin position="121"/>
        <end position="184"/>
    </location>
</feature>